<reference evidence="2" key="1">
    <citation type="submission" date="2020-12" db="EMBL/GenBank/DDBJ databases">
        <title>Oil enriched cultivation method for isolating marine PHA-producing bacteria.</title>
        <authorList>
            <person name="Zheng W."/>
            <person name="Yu S."/>
            <person name="Huang Y."/>
        </authorList>
    </citation>
    <scope>NUCLEOTIDE SEQUENCE</scope>
    <source>
        <strain evidence="2">SY-2-12</strain>
    </source>
</reference>
<dbReference type="PANTHER" id="PTHR30619">
    <property type="entry name" value="DNA INTERNALIZATION/COMPETENCE PROTEIN COMEC/REC2"/>
    <property type="match status" value="1"/>
</dbReference>
<gene>
    <name evidence="2" type="ORF">JF539_22185</name>
</gene>
<dbReference type="SUPFAM" id="SSF56281">
    <property type="entry name" value="Metallo-hydrolase/oxidoreductase"/>
    <property type="match status" value="1"/>
</dbReference>
<proteinExistence type="predicted"/>
<dbReference type="Proteomes" id="UP000664096">
    <property type="component" value="Unassembled WGS sequence"/>
</dbReference>
<accession>A0A939EH36</accession>
<dbReference type="Gene3D" id="3.60.15.10">
    <property type="entry name" value="Ribonuclease Z/Hydroxyacylglutathione hydrolase-like"/>
    <property type="match status" value="1"/>
</dbReference>
<dbReference type="AlphaFoldDB" id="A0A939EH36"/>
<comment type="caution">
    <text evidence="2">The sequence shown here is derived from an EMBL/GenBank/DDBJ whole genome shotgun (WGS) entry which is preliminary data.</text>
</comment>
<dbReference type="Pfam" id="PF00753">
    <property type="entry name" value="Lactamase_B"/>
    <property type="match status" value="1"/>
</dbReference>
<evidence type="ECO:0000313" key="2">
    <source>
        <dbReference type="EMBL" id="MBN9673082.1"/>
    </source>
</evidence>
<evidence type="ECO:0000313" key="3">
    <source>
        <dbReference type="Proteomes" id="UP000664096"/>
    </source>
</evidence>
<feature type="domain" description="Metallo-beta-lactamase" evidence="1">
    <location>
        <begin position="14"/>
        <end position="80"/>
    </location>
</feature>
<protein>
    <submittedName>
        <fullName evidence="2">MBL fold metallo-hydrolase</fullName>
    </submittedName>
</protein>
<dbReference type="InterPro" id="IPR036866">
    <property type="entry name" value="RibonucZ/Hydroxyglut_hydro"/>
</dbReference>
<evidence type="ECO:0000259" key="1">
    <source>
        <dbReference type="Pfam" id="PF00753"/>
    </source>
</evidence>
<dbReference type="PANTHER" id="PTHR30619:SF1">
    <property type="entry name" value="RECOMBINATION PROTEIN 2"/>
    <property type="match status" value="1"/>
</dbReference>
<name>A0A939EH36_9HYPH</name>
<dbReference type="InterPro" id="IPR001279">
    <property type="entry name" value="Metallo-B-lactamas"/>
</dbReference>
<organism evidence="2 3">
    <name type="scientific">Roseibium aggregatum</name>
    <dbReference type="NCBI Taxonomy" id="187304"/>
    <lineage>
        <taxon>Bacteria</taxon>
        <taxon>Pseudomonadati</taxon>
        <taxon>Pseudomonadota</taxon>
        <taxon>Alphaproteobacteria</taxon>
        <taxon>Hyphomicrobiales</taxon>
        <taxon>Stappiaceae</taxon>
        <taxon>Roseibium</taxon>
    </lineage>
</organism>
<dbReference type="EMBL" id="JAEKJZ010000006">
    <property type="protein sequence ID" value="MBN9673082.1"/>
    <property type="molecule type" value="Genomic_DNA"/>
</dbReference>
<sequence>MTDLTLRAVKAKHGDSLLLFAGGATVLIDGGPSGVYRRFLRDQLRALPANGGEPPVIDLMMVSHIDADHIDGILDLTDELIEARNEERDPIVDIRRAWHNSFADTIADLTGSSPASRRGEAASLASALEEIRFDGFDPHDSKLVLASVGQGRQLRLDLKALNIDVNQRFDGRMALQGNASTPWTCGDLSLDLIGPAQEQIDDLRKKWARELKKILEKEADAEPAARSMDTSVSNLASLVVIAKANGKTALLTGDARGVMILKWLEETGRLAPGGSVHFDIVKLPHHGSDRNVTPEFFERVKADHYLMCGDGKHGNPEPHTFRMLFEARPELNYTVHMTYGPEELKSHREFRKENLGPVLDEVLQGGGRRDILRFPGPGETFIDISI</sequence>
<dbReference type="InterPro" id="IPR052159">
    <property type="entry name" value="Competence_DNA_uptake"/>
</dbReference>
<dbReference type="RefSeq" id="WP_207142940.1">
    <property type="nucleotide sequence ID" value="NZ_JAEKJZ010000006.1"/>
</dbReference>